<name>A0ABY9J4U9_9ACTN</name>
<dbReference type="InterPro" id="IPR037883">
    <property type="entry name" value="Knr4/Smi1-like_sf"/>
</dbReference>
<dbReference type="Gene3D" id="3.40.1580.10">
    <property type="entry name" value="SMI1/KNR4-like"/>
    <property type="match status" value="1"/>
</dbReference>
<dbReference type="SUPFAM" id="SSF160631">
    <property type="entry name" value="SMI1/KNR4-like"/>
    <property type="match status" value="1"/>
</dbReference>
<accession>A0ABY9J4U9</accession>
<proteinExistence type="predicted"/>
<reference evidence="3 4" key="1">
    <citation type="submission" date="2023-03" db="EMBL/GenBank/DDBJ databases">
        <title>Isolation and description of six Streptomyces strains from soil environments, able to metabolize different microbial glucans.</title>
        <authorList>
            <person name="Widen T."/>
            <person name="Larsbrink J."/>
        </authorList>
    </citation>
    <scope>NUCLEOTIDE SEQUENCE [LARGE SCALE GENOMIC DNA]</scope>
    <source>
        <strain evidence="3 4">Alt3</strain>
    </source>
</reference>
<protein>
    <submittedName>
        <fullName evidence="3">SMI1/KNR4 family protein</fullName>
    </submittedName>
</protein>
<evidence type="ECO:0000259" key="2">
    <source>
        <dbReference type="SMART" id="SM00860"/>
    </source>
</evidence>
<feature type="domain" description="Knr4/Smi1-like" evidence="2">
    <location>
        <begin position="43"/>
        <end position="208"/>
    </location>
</feature>
<dbReference type="Proteomes" id="UP001224433">
    <property type="component" value="Chromosome"/>
</dbReference>
<evidence type="ECO:0000256" key="1">
    <source>
        <dbReference type="SAM" id="MobiDB-lite"/>
    </source>
</evidence>
<feature type="region of interest" description="Disordered" evidence="1">
    <location>
        <begin position="23"/>
        <end position="46"/>
    </location>
</feature>
<evidence type="ECO:0000313" key="3">
    <source>
        <dbReference type="EMBL" id="WLQ62855.1"/>
    </source>
</evidence>
<dbReference type="SMART" id="SM00860">
    <property type="entry name" value="SMI1_KNR4"/>
    <property type="match status" value="1"/>
</dbReference>
<sequence length="216" mass="24017">MSRTGRAPTTTDWTAEARRIARGRRAGEVGSAPSRQGAGAAAPLSESEIREAEAELGIAFPDEYRAYLRRQDVGGAVNRLCRSTEGWGWHGDPDTNYDLLTTAFPHPDSYRAHEDELIGREPLTQDFPEHDAYQAAFEQWDAEYEVFQERRTAGAVFIQDNGCGFSTLLVVTGPHRGSPWFDGRATCDQILPLDLGGQPVSFTDWLARRSMDLLGW</sequence>
<gene>
    <name evidence="3" type="ORF">P8A20_04280</name>
</gene>
<dbReference type="EMBL" id="CP120983">
    <property type="protein sequence ID" value="WLQ62855.1"/>
    <property type="molecule type" value="Genomic_DNA"/>
</dbReference>
<dbReference type="RefSeq" id="WP_306102889.1">
    <property type="nucleotide sequence ID" value="NZ_CP120983.1"/>
</dbReference>
<dbReference type="InterPro" id="IPR018958">
    <property type="entry name" value="Knr4/Smi1-like_dom"/>
</dbReference>
<evidence type="ECO:0000313" key="4">
    <source>
        <dbReference type="Proteomes" id="UP001224433"/>
    </source>
</evidence>
<dbReference type="Pfam" id="PF09346">
    <property type="entry name" value="SMI1_KNR4"/>
    <property type="match status" value="1"/>
</dbReference>
<keyword evidence="4" id="KW-1185">Reference proteome</keyword>
<organism evidence="3 4">
    <name type="scientific">Streptomyces glycanivorans</name>
    <dbReference type="NCBI Taxonomy" id="3033808"/>
    <lineage>
        <taxon>Bacteria</taxon>
        <taxon>Bacillati</taxon>
        <taxon>Actinomycetota</taxon>
        <taxon>Actinomycetes</taxon>
        <taxon>Kitasatosporales</taxon>
        <taxon>Streptomycetaceae</taxon>
        <taxon>Streptomyces</taxon>
    </lineage>
</organism>